<dbReference type="RefSeq" id="WP_308249048.1">
    <property type="nucleotide sequence ID" value="NZ_JAHKRN010000026.1"/>
</dbReference>
<keyword evidence="7 9" id="KW-0413">Isomerase</keyword>
<dbReference type="Gene3D" id="2.60.120.10">
    <property type="entry name" value="Jelly Rolls"/>
    <property type="match status" value="2"/>
</dbReference>
<dbReference type="NCBIfam" id="TIGR00218">
    <property type="entry name" value="manA"/>
    <property type="match status" value="1"/>
</dbReference>
<dbReference type="InterPro" id="IPR011051">
    <property type="entry name" value="RmlC_Cupin_sf"/>
</dbReference>
<evidence type="ECO:0000256" key="6">
    <source>
        <dbReference type="ARBA" id="ARBA00022833"/>
    </source>
</evidence>
<evidence type="ECO:0000259" key="8">
    <source>
        <dbReference type="Pfam" id="PF20511"/>
    </source>
</evidence>
<dbReference type="PIRSF" id="PIRSF001480">
    <property type="entry name" value="Mannose-6-phosphate_isomerase"/>
    <property type="match status" value="1"/>
</dbReference>
<keyword evidence="6" id="KW-0862">Zinc</keyword>
<dbReference type="Pfam" id="PF20511">
    <property type="entry name" value="PMI_typeI_cat"/>
    <property type="match status" value="1"/>
</dbReference>
<dbReference type="InterPro" id="IPR046457">
    <property type="entry name" value="PMI_typeI_cat"/>
</dbReference>
<organism evidence="9 10">
    <name type="scientific">Nonomuraea harbinensis</name>
    <dbReference type="NCBI Taxonomy" id="1286938"/>
    <lineage>
        <taxon>Bacteria</taxon>
        <taxon>Bacillati</taxon>
        <taxon>Actinomycetota</taxon>
        <taxon>Actinomycetes</taxon>
        <taxon>Streptosporangiales</taxon>
        <taxon>Streptosporangiaceae</taxon>
        <taxon>Nonomuraea</taxon>
    </lineage>
</organism>
<dbReference type="PANTHER" id="PTHR10309:SF0">
    <property type="entry name" value="MANNOSE-6-PHOSPHATE ISOMERASE"/>
    <property type="match status" value="1"/>
</dbReference>
<dbReference type="CDD" id="cd07011">
    <property type="entry name" value="cupin_PMI_type_I_N"/>
    <property type="match status" value="1"/>
</dbReference>
<evidence type="ECO:0000313" key="10">
    <source>
        <dbReference type="Proteomes" id="UP001596096"/>
    </source>
</evidence>
<dbReference type="Proteomes" id="UP001596096">
    <property type="component" value="Unassembled WGS sequence"/>
</dbReference>
<evidence type="ECO:0000256" key="3">
    <source>
        <dbReference type="ARBA" id="ARBA00010772"/>
    </source>
</evidence>
<evidence type="ECO:0000256" key="1">
    <source>
        <dbReference type="ARBA" id="ARBA00000757"/>
    </source>
</evidence>
<evidence type="ECO:0000313" key="9">
    <source>
        <dbReference type="EMBL" id="MFC5818037.1"/>
    </source>
</evidence>
<dbReference type="GO" id="GO:0004476">
    <property type="term" value="F:mannose-6-phosphate isomerase activity"/>
    <property type="evidence" value="ECO:0007669"/>
    <property type="project" value="UniProtKB-EC"/>
</dbReference>
<comment type="cofactor">
    <cofactor evidence="2">
        <name>Zn(2+)</name>
        <dbReference type="ChEBI" id="CHEBI:29105"/>
    </cofactor>
</comment>
<dbReference type="Gene3D" id="1.10.441.10">
    <property type="entry name" value="Phosphomannose Isomerase, domain 2"/>
    <property type="match status" value="1"/>
</dbReference>
<name>A0ABW1BY85_9ACTN</name>
<comment type="catalytic activity">
    <reaction evidence="1">
        <text>D-mannose 6-phosphate = D-fructose 6-phosphate</text>
        <dbReference type="Rhea" id="RHEA:12356"/>
        <dbReference type="ChEBI" id="CHEBI:58735"/>
        <dbReference type="ChEBI" id="CHEBI:61527"/>
        <dbReference type="EC" id="5.3.1.8"/>
    </reaction>
</comment>
<evidence type="ECO:0000256" key="2">
    <source>
        <dbReference type="ARBA" id="ARBA00001947"/>
    </source>
</evidence>
<reference evidence="10" key="1">
    <citation type="journal article" date="2019" name="Int. J. Syst. Evol. Microbiol.">
        <title>The Global Catalogue of Microorganisms (GCM) 10K type strain sequencing project: providing services to taxonomists for standard genome sequencing and annotation.</title>
        <authorList>
            <consortium name="The Broad Institute Genomics Platform"/>
            <consortium name="The Broad Institute Genome Sequencing Center for Infectious Disease"/>
            <person name="Wu L."/>
            <person name="Ma J."/>
        </authorList>
    </citation>
    <scope>NUCLEOTIDE SEQUENCE [LARGE SCALE GENOMIC DNA]</scope>
    <source>
        <strain evidence="10">CGMCC 4.7106</strain>
    </source>
</reference>
<protein>
    <recommendedName>
        <fullName evidence="4">mannose-6-phosphate isomerase</fullName>
        <ecNumber evidence="4">5.3.1.8</ecNumber>
    </recommendedName>
</protein>
<dbReference type="InterPro" id="IPR014710">
    <property type="entry name" value="RmlC-like_jellyroll"/>
</dbReference>
<dbReference type="EC" id="5.3.1.8" evidence="4"/>
<dbReference type="InterPro" id="IPR001250">
    <property type="entry name" value="Man6P_Isoase-1"/>
</dbReference>
<proteinExistence type="inferred from homology"/>
<gene>
    <name evidence="9" type="primary">manA</name>
    <name evidence="9" type="ORF">ACFPUY_23285</name>
</gene>
<keyword evidence="10" id="KW-1185">Reference proteome</keyword>
<comment type="caution">
    <text evidence="9">The sequence shown here is derived from an EMBL/GenBank/DDBJ whole genome shotgun (WGS) entry which is preliminary data.</text>
</comment>
<evidence type="ECO:0000256" key="4">
    <source>
        <dbReference type="ARBA" id="ARBA00011956"/>
    </source>
</evidence>
<comment type="similarity">
    <text evidence="3">Belongs to the mannose-6-phosphate isomerase type 1 family.</text>
</comment>
<evidence type="ECO:0000256" key="7">
    <source>
        <dbReference type="ARBA" id="ARBA00023235"/>
    </source>
</evidence>
<dbReference type="PANTHER" id="PTHR10309">
    <property type="entry name" value="MANNOSE-6-PHOSPHATE ISOMERASE"/>
    <property type="match status" value="1"/>
</dbReference>
<keyword evidence="5" id="KW-0479">Metal-binding</keyword>
<dbReference type="EMBL" id="JBHSNW010000011">
    <property type="protein sequence ID" value="MFC5818037.1"/>
    <property type="molecule type" value="Genomic_DNA"/>
</dbReference>
<dbReference type="SUPFAM" id="SSF51182">
    <property type="entry name" value="RmlC-like cupins"/>
    <property type="match status" value="1"/>
</dbReference>
<sequence>MTAPMRLAPVIQPYAWGSPTAFPELFGTPATGEPQAEMWMGAHPAAPSTVGGVPLTELIARDPLGMAGASGPGLPYLLKVLAVAGPLSLQVHPTAEQARAGFAREEAAGVPIGDPARTYRDPFPKPEMVCALTPFHGLCGFRAPDEAADLLESLDIPETGRWVETLRARPAGEALREVFQDMLGDASKDAREAVEHALTGAPSRGGSDPAGGLAVYAELARAYPGDPGVAAALLLNHVRLQPGEAIFLGAGVPHAYLGGVGVEIMANSDNVLRCGLTGKHRDVPELMRIVDFTPAPPHRVRPSADDGRHGYHPPATQFALVRHDLAEGAAHTVPGGVPQILLCTGGHAVAGGLALGPGESAFVPANAPELPLTGEGTVFRALPGG</sequence>
<dbReference type="InterPro" id="IPR016305">
    <property type="entry name" value="Mannose-6-P_Isomerase"/>
</dbReference>
<feature type="domain" description="Phosphomannose isomerase type I catalytic" evidence="8">
    <location>
        <begin position="6"/>
        <end position="142"/>
    </location>
</feature>
<dbReference type="PRINTS" id="PR00714">
    <property type="entry name" value="MAN6PISMRASE"/>
</dbReference>
<evidence type="ECO:0000256" key="5">
    <source>
        <dbReference type="ARBA" id="ARBA00022723"/>
    </source>
</evidence>
<accession>A0ABW1BY85</accession>